<evidence type="ECO:0000256" key="3">
    <source>
        <dbReference type="ARBA" id="ARBA00023157"/>
    </source>
</evidence>
<evidence type="ECO:0000256" key="1">
    <source>
        <dbReference type="ARBA" id="ARBA00009923"/>
    </source>
</evidence>
<dbReference type="GO" id="GO:0005576">
    <property type="term" value="C:extracellular region"/>
    <property type="evidence" value="ECO:0007669"/>
    <property type="project" value="InterPro"/>
</dbReference>
<keyword evidence="3" id="KW-1015">Disulfide bond</keyword>
<sequence>MGLAEIAGICALLLLLLPTIEEVEAVNSMQDFLHAHNAVRASLGVRPLSWSADMEAYARRYARRRRPDCELVHSAGPYGENIFEGSAGYTPTYAVGDWVSEREFYDYSANSCAAGETCGHYTQVVWAKSRFLGCAQVVCADGDIFITCNYDPPGNVDGELPY</sequence>
<dbReference type="AlphaFoldDB" id="A0AAQ3K1W2"/>
<evidence type="ECO:0000259" key="5">
    <source>
        <dbReference type="SMART" id="SM00198"/>
    </source>
</evidence>
<dbReference type="InterPro" id="IPR014044">
    <property type="entry name" value="CAP_dom"/>
</dbReference>
<dbReference type="GO" id="GO:0098542">
    <property type="term" value="P:defense response to other organism"/>
    <property type="evidence" value="ECO:0007669"/>
    <property type="project" value="UniProtKB-ARBA"/>
</dbReference>
<evidence type="ECO:0000256" key="2">
    <source>
        <dbReference type="ARBA" id="ARBA00022729"/>
    </source>
</evidence>
<dbReference type="PROSITE" id="PS01010">
    <property type="entry name" value="CRISP_2"/>
    <property type="match status" value="1"/>
</dbReference>
<dbReference type="CDD" id="cd05381">
    <property type="entry name" value="CAP_PR-1"/>
    <property type="match status" value="1"/>
</dbReference>
<dbReference type="Proteomes" id="UP001327560">
    <property type="component" value="Chromosome 2"/>
</dbReference>
<dbReference type="InterPro" id="IPR035940">
    <property type="entry name" value="CAP_sf"/>
</dbReference>
<protein>
    <submittedName>
        <fullName evidence="6">Pathogenesis-related protein PRB1-3-like</fullName>
    </submittedName>
</protein>
<keyword evidence="2 4" id="KW-0732">Signal</keyword>
<proteinExistence type="inferred from homology"/>
<accession>A0AAQ3K1W2</accession>
<feature type="domain" description="SCP" evidence="5">
    <location>
        <begin position="27"/>
        <end position="158"/>
    </location>
</feature>
<feature type="signal peptide" evidence="4">
    <location>
        <begin position="1"/>
        <end position="25"/>
    </location>
</feature>
<comment type="similarity">
    <text evidence="1">Belongs to the CRISP family.</text>
</comment>
<keyword evidence="7" id="KW-1185">Reference proteome</keyword>
<dbReference type="PANTHER" id="PTHR10334">
    <property type="entry name" value="CYSTEINE-RICH SECRETORY PROTEIN-RELATED"/>
    <property type="match status" value="1"/>
</dbReference>
<dbReference type="InterPro" id="IPR001283">
    <property type="entry name" value="CRISP-related"/>
</dbReference>
<name>A0AAQ3K1W2_9LILI</name>
<dbReference type="SUPFAM" id="SSF55797">
    <property type="entry name" value="PR-1-like"/>
    <property type="match status" value="1"/>
</dbReference>
<dbReference type="SMART" id="SM00198">
    <property type="entry name" value="SCP"/>
    <property type="match status" value="1"/>
</dbReference>
<organism evidence="6 7">
    <name type="scientific">Canna indica</name>
    <name type="common">Indian-shot</name>
    <dbReference type="NCBI Taxonomy" id="4628"/>
    <lineage>
        <taxon>Eukaryota</taxon>
        <taxon>Viridiplantae</taxon>
        <taxon>Streptophyta</taxon>
        <taxon>Embryophyta</taxon>
        <taxon>Tracheophyta</taxon>
        <taxon>Spermatophyta</taxon>
        <taxon>Magnoliopsida</taxon>
        <taxon>Liliopsida</taxon>
        <taxon>Zingiberales</taxon>
        <taxon>Cannaceae</taxon>
        <taxon>Canna</taxon>
    </lineage>
</organism>
<dbReference type="PRINTS" id="PR00837">
    <property type="entry name" value="V5TPXLIKE"/>
</dbReference>
<dbReference type="FunFam" id="3.40.33.10:FF:000006">
    <property type="entry name" value="Putative pathogenesis-related protein 1"/>
    <property type="match status" value="1"/>
</dbReference>
<dbReference type="Pfam" id="PF00188">
    <property type="entry name" value="CAP"/>
    <property type="match status" value="1"/>
</dbReference>
<evidence type="ECO:0000256" key="4">
    <source>
        <dbReference type="SAM" id="SignalP"/>
    </source>
</evidence>
<gene>
    <name evidence="6" type="ORF">Cni_G08295</name>
</gene>
<dbReference type="PROSITE" id="PS01009">
    <property type="entry name" value="CRISP_1"/>
    <property type="match status" value="1"/>
</dbReference>
<dbReference type="InterPro" id="IPR018244">
    <property type="entry name" value="Allrgn_V5/Tpx1_CS"/>
</dbReference>
<evidence type="ECO:0000313" key="7">
    <source>
        <dbReference type="Proteomes" id="UP001327560"/>
    </source>
</evidence>
<dbReference type="Gene3D" id="3.40.33.10">
    <property type="entry name" value="CAP"/>
    <property type="match status" value="1"/>
</dbReference>
<reference evidence="6 7" key="1">
    <citation type="submission" date="2023-10" db="EMBL/GenBank/DDBJ databases">
        <title>Chromosome-scale genome assembly provides insights into flower coloration mechanisms of Canna indica.</title>
        <authorList>
            <person name="Li C."/>
        </authorList>
    </citation>
    <scope>NUCLEOTIDE SEQUENCE [LARGE SCALE GENOMIC DNA]</scope>
    <source>
        <tissue evidence="6">Flower</tissue>
    </source>
</reference>
<dbReference type="EMBL" id="CP136891">
    <property type="protein sequence ID" value="WOK99583.1"/>
    <property type="molecule type" value="Genomic_DNA"/>
</dbReference>
<feature type="chain" id="PRO_5043045767" evidence="4">
    <location>
        <begin position="26"/>
        <end position="162"/>
    </location>
</feature>
<evidence type="ECO:0000313" key="6">
    <source>
        <dbReference type="EMBL" id="WOK99583.1"/>
    </source>
</evidence>